<organism evidence="3 4">
    <name type="scientific">Kineothrix alysoides</name>
    <dbReference type="NCBI Taxonomy" id="1469948"/>
    <lineage>
        <taxon>Bacteria</taxon>
        <taxon>Bacillati</taxon>
        <taxon>Bacillota</taxon>
        <taxon>Clostridia</taxon>
        <taxon>Lachnospirales</taxon>
        <taxon>Lachnospiraceae</taxon>
        <taxon>Kineothrix</taxon>
    </lineage>
</organism>
<accession>A0A4R1R0S9</accession>
<keyword evidence="2" id="KW-0732">Signal</keyword>
<comment type="caution">
    <text evidence="3">The sequence shown here is derived from an EMBL/GenBank/DDBJ whole genome shotgun (WGS) entry which is preliminary data.</text>
</comment>
<name>A0A4R1R0S9_9FIRM</name>
<evidence type="ECO:0000256" key="2">
    <source>
        <dbReference type="SAM" id="SignalP"/>
    </source>
</evidence>
<dbReference type="Proteomes" id="UP000295718">
    <property type="component" value="Unassembled WGS sequence"/>
</dbReference>
<sequence length="483" mass="52159">MKALKNKRLITALLSTLLLVTMLPIPVMANGISAVGSDVIFEDYQIGATPPDWKDIVITNNGTEVISLGNETQFRFTGNTGDWFRLDWTEDALSQGDNIFINPGESLACFKIIPVQSILNTPKLYSVNIDVPYFNELGQPPMYWTTVTISFRVSDEIFNKSEVSTAIKDLKSAVNQCISAGQFFPMRDTVTNPRGDSVDINSWEIMASELDTMALDLDNMPSDVDKVTWGTYVQGIRVWVDYIAGTIVAEMGQDAGLETSYPEIAEVIKKSMIVVNTGEQALRDNDLAFLMGEGTPNETPEPASNNSKSNPSTSSHSEVPTVIETSTNVVSLADGSLVTSTIHGVYIAKAVDGTAITTPQNDVKNALGIAGESTNVSAYFCDSTNKEVNEALKTLAGAQSKTVAACFHADIYSITAQGTVASIKDSKEPVTMVFGTPKHLQGKTLSILCRDTSGNAVIFEDMDSDPNTVTISANVFGIYALVY</sequence>
<protein>
    <submittedName>
        <fullName evidence="3">Uncharacterized protein</fullName>
    </submittedName>
</protein>
<proteinExistence type="predicted"/>
<feature type="region of interest" description="Disordered" evidence="1">
    <location>
        <begin position="291"/>
        <end position="319"/>
    </location>
</feature>
<feature type="chain" id="PRO_5020604780" evidence="2">
    <location>
        <begin position="30"/>
        <end position="483"/>
    </location>
</feature>
<evidence type="ECO:0000313" key="4">
    <source>
        <dbReference type="Proteomes" id="UP000295718"/>
    </source>
</evidence>
<feature type="signal peptide" evidence="2">
    <location>
        <begin position="1"/>
        <end position="29"/>
    </location>
</feature>
<reference evidence="3 4" key="1">
    <citation type="submission" date="2019-03" db="EMBL/GenBank/DDBJ databases">
        <title>Genomic Encyclopedia of Type Strains, Phase IV (KMG-IV): sequencing the most valuable type-strain genomes for metagenomic binning, comparative biology and taxonomic classification.</title>
        <authorList>
            <person name="Goeker M."/>
        </authorList>
    </citation>
    <scope>NUCLEOTIDE SEQUENCE [LARGE SCALE GENOMIC DNA]</scope>
    <source>
        <strain evidence="3 4">DSM 100556</strain>
    </source>
</reference>
<evidence type="ECO:0000313" key="3">
    <source>
        <dbReference type="EMBL" id="TCL58891.1"/>
    </source>
</evidence>
<feature type="compositionally biased region" description="Low complexity" evidence="1">
    <location>
        <begin position="304"/>
        <end position="317"/>
    </location>
</feature>
<gene>
    <name evidence="3" type="ORF">EDD76_10561</name>
</gene>
<dbReference type="OrthoDB" id="1958148at2"/>
<dbReference type="EMBL" id="SLUO01000005">
    <property type="protein sequence ID" value="TCL58891.1"/>
    <property type="molecule type" value="Genomic_DNA"/>
</dbReference>
<keyword evidence="4" id="KW-1185">Reference proteome</keyword>
<evidence type="ECO:0000256" key="1">
    <source>
        <dbReference type="SAM" id="MobiDB-lite"/>
    </source>
</evidence>
<dbReference type="AlphaFoldDB" id="A0A4R1R0S9"/>
<dbReference type="RefSeq" id="WP_031390470.1">
    <property type="nucleotide sequence ID" value="NZ_JPNB01000001.1"/>
</dbReference>